<keyword evidence="3" id="KW-1185">Reference proteome</keyword>
<dbReference type="Pfam" id="PF00563">
    <property type="entry name" value="EAL"/>
    <property type="match status" value="1"/>
</dbReference>
<dbReference type="PANTHER" id="PTHR33121:SF71">
    <property type="entry name" value="OXYGEN SENSOR PROTEIN DOSP"/>
    <property type="match status" value="1"/>
</dbReference>
<gene>
    <name evidence="2" type="ORF">G3T16_00550</name>
</gene>
<proteinExistence type="predicted"/>
<dbReference type="KEGG" id="kim:G3T16_00550"/>
<evidence type="ECO:0000313" key="3">
    <source>
        <dbReference type="Proteomes" id="UP000477680"/>
    </source>
</evidence>
<dbReference type="GO" id="GO:0071111">
    <property type="term" value="F:cyclic-guanylate-specific phosphodiesterase activity"/>
    <property type="evidence" value="ECO:0007669"/>
    <property type="project" value="InterPro"/>
</dbReference>
<dbReference type="Proteomes" id="UP000477680">
    <property type="component" value="Chromosome"/>
</dbReference>
<accession>A0A6C0TXJ9</accession>
<sequence>MNLTARQFLDNNLVLDIRNALRESGMEPELLELEITEMMIMNDMKATIRILQELKQMGVRIAIDNFGTGYSSLSKLRGFPLDTIKIDGSFIQDTVPGVEGKSLGYTVIAEGVESTDHKLLCGEISELHHAQRNFWARYHQLISEFATSLPYQVNSKFRAKSLSSLAASSFLSVRM</sequence>
<dbReference type="InterPro" id="IPR001633">
    <property type="entry name" value="EAL_dom"/>
</dbReference>
<dbReference type="AlphaFoldDB" id="A0A6C0TXJ9"/>
<dbReference type="CDD" id="cd01948">
    <property type="entry name" value="EAL"/>
    <property type="match status" value="1"/>
</dbReference>
<dbReference type="SMART" id="SM00052">
    <property type="entry name" value="EAL"/>
    <property type="match status" value="1"/>
</dbReference>
<reference evidence="2 3" key="1">
    <citation type="submission" date="2020-02" db="EMBL/GenBank/DDBJ databases">
        <title>Genome sequencing for Kineobactrum sp. M2.</title>
        <authorList>
            <person name="Park S.-J."/>
        </authorList>
    </citation>
    <scope>NUCLEOTIDE SEQUENCE [LARGE SCALE GENOMIC DNA]</scope>
    <source>
        <strain evidence="2 3">M2</strain>
    </source>
</reference>
<protein>
    <submittedName>
        <fullName evidence="2">EAL domain-containing protein</fullName>
    </submittedName>
</protein>
<dbReference type="Gene3D" id="3.20.20.450">
    <property type="entry name" value="EAL domain"/>
    <property type="match status" value="1"/>
</dbReference>
<dbReference type="PROSITE" id="PS50883">
    <property type="entry name" value="EAL"/>
    <property type="match status" value="1"/>
</dbReference>
<evidence type="ECO:0000313" key="2">
    <source>
        <dbReference type="EMBL" id="QIB64129.1"/>
    </source>
</evidence>
<dbReference type="InterPro" id="IPR050706">
    <property type="entry name" value="Cyclic-di-GMP_PDE-like"/>
</dbReference>
<evidence type="ECO:0000259" key="1">
    <source>
        <dbReference type="PROSITE" id="PS50883"/>
    </source>
</evidence>
<dbReference type="SUPFAM" id="SSF141868">
    <property type="entry name" value="EAL domain-like"/>
    <property type="match status" value="1"/>
</dbReference>
<dbReference type="EMBL" id="CP048711">
    <property type="protein sequence ID" value="QIB64129.1"/>
    <property type="molecule type" value="Genomic_DNA"/>
</dbReference>
<dbReference type="InterPro" id="IPR035919">
    <property type="entry name" value="EAL_sf"/>
</dbReference>
<feature type="domain" description="EAL" evidence="1">
    <location>
        <begin position="1"/>
        <end position="152"/>
    </location>
</feature>
<name>A0A6C0TXJ9_9GAMM</name>
<organism evidence="2 3">
    <name type="scientific">Kineobactrum salinum</name>
    <dbReference type="NCBI Taxonomy" id="2708301"/>
    <lineage>
        <taxon>Bacteria</taxon>
        <taxon>Pseudomonadati</taxon>
        <taxon>Pseudomonadota</taxon>
        <taxon>Gammaproteobacteria</taxon>
        <taxon>Cellvibrionales</taxon>
        <taxon>Halieaceae</taxon>
        <taxon>Kineobactrum</taxon>
    </lineage>
</organism>
<dbReference type="PANTHER" id="PTHR33121">
    <property type="entry name" value="CYCLIC DI-GMP PHOSPHODIESTERASE PDEF"/>
    <property type="match status" value="1"/>
</dbReference>